<dbReference type="EMBL" id="CP036274">
    <property type="protein sequence ID" value="QDU26527.1"/>
    <property type="molecule type" value="Genomic_DNA"/>
</dbReference>
<proteinExistence type="inferred from homology"/>
<dbReference type="PANTHER" id="PTHR30349:SF41">
    <property type="entry name" value="INTEGRASE_RECOMBINASE PROTEIN MJ0367-RELATED"/>
    <property type="match status" value="1"/>
</dbReference>
<dbReference type="RefSeq" id="WP_145087195.1">
    <property type="nucleotide sequence ID" value="NZ_CP036274.1"/>
</dbReference>
<evidence type="ECO:0000259" key="7">
    <source>
        <dbReference type="PROSITE" id="PS51900"/>
    </source>
</evidence>
<dbReference type="Gene3D" id="1.10.443.10">
    <property type="entry name" value="Intergrase catalytic core"/>
    <property type="match status" value="1"/>
</dbReference>
<evidence type="ECO:0000256" key="4">
    <source>
        <dbReference type="ARBA" id="ARBA00023172"/>
    </source>
</evidence>
<evidence type="ECO:0000313" key="8">
    <source>
        <dbReference type="EMBL" id="QDU26527.1"/>
    </source>
</evidence>
<dbReference type="PANTHER" id="PTHR30349">
    <property type="entry name" value="PHAGE INTEGRASE-RELATED"/>
    <property type="match status" value="1"/>
</dbReference>
<dbReference type="Proteomes" id="UP000315017">
    <property type="component" value="Chromosome"/>
</dbReference>
<accession>A0A517Y8G2</accession>
<gene>
    <name evidence="8" type="ORF">ETAA8_16060</name>
</gene>
<evidence type="ECO:0000256" key="2">
    <source>
        <dbReference type="ARBA" id="ARBA00022908"/>
    </source>
</evidence>
<sequence>MGKKPEKQAASISCKHFTWRLFRRDGVFYADGRTNKHQLGKHSLGTRDREEALTRLKQLDQQQAVEHGLISAAALDGCAAPTIADGWRQYLDEIDSNHVMGGATPETIKRYGAVRDKHVEDCRKHGIETWAEFNEAALRAYGKRLSQKWADRTVYLELTLLKSINNWLINHKLLPALAKLILPLKKPQGTDTYCYSSLEVTAMVEHCRADRKLVWFANLLTGLAHTGMRISELAGLRWTDVNFEAGMIRVADERSSRFKRQAGSARTTKGRRSRTIPIHPELRTLLVGLARKPDGFVFHAALGGRVLARNVLEQFIKHVIEPLQTKFPTPQGEIGFEHGRLHSFRHYFCSQCFLGGASEGEIKEWLGHADSKMVEHYRHLRGEDAQRKMNQIRFLDRAESRTGS</sequence>
<dbReference type="CDD" id="cd00796">
    <property type="entry name" value="INT_Rci_Hp1_C"/>
    <property type="match status" value="1"/>
</dbReference>
<dbReference type="InterPro" id="IPR002104">
    <property type="entry name" value="Integrase_catalytic"/>
</dbReference>
<evidence type="ECO:0000256" key="5">
    <source>
        <dbReference type="PROSITE-ProRule" id="PRU01248"/>
    </source>
</evidence>
<dbReference type="Gene3D" id="1.10.150.130">
    <property type="match status" value="1"/>
</dbReference>
<comment type="similarity">
    <text evidence="1">Belongs to the 'phage' integrase family.</text>
</comment>
<dbReference type="Pfam" id="PF00589">
    <property type="entry name" value="Phage_integrase"/>
    <property type="match status" value="1"/>
</dbReference>
<dbReference type="GO" id="GO:0003677">
    <property type="term" value="F:DNA binding"/>
    <property type="evidence" value="ECO:0007669"/>
    <property type="project" value="UniProtKB-UniRule"/>
</dbReference>
<dbReference type="AlphaFoldDB" id="A0A517Y8G2"/>
<keyword evidence="4" id="KW-0233">DNA recombination</keyword>
<dbReference type="KEGG" id="aagg:ETAA8_16060"/>
<reference evidence="8 9" key="1">
    <citation type="submission" date="2019-02" db="EMBL/GenBank/DDBJ databases">
        <title>Deep-cultivation of Planctomycetes and their phenomic and genomic characterization uncovers novel biology.</title>
        <authorList>
            <person name="Wiegand S."/>
            <person name="Jogler M."/>
            <person name="Boedeker C."/>
            <person name="Pinto D."/>
            <person name="Vollmers J."/>
            <person name="Rivas-Marin E."/>
            <person name="Kohn T."/>
            <person name="Peeters S.H."/>
            <person name="Heuer A."/>
            <person name="Rast P."/>
            <person name="Oberbeckmann S."/>
            <person name="Bunk B."/>
            <person name="Jeske O."/>
            <person name="Meyerdierks A."/>
            <person name="Storesund J.E."/>
            <person name="Kallscheuer N."/>
            <person name="Luecker S."/>
            <person name="Lage O.M."/>
            <person name="Pohl T."/>
            <person name="Merkel B.J."/>
            <person name="Hornburger P."/>
            <person name="Mueller R.-W."/>
            <person name="Bruemmer F."/>
            <person name="Labrenz M."/>
            <person name="Spormann A.M."/>
            <person name="Op den Camp H."/>
            <person name="Overmann J."/>
            <person name="Amann R."/>
            <person name="Jetten M.S.M."/>
            <person name="Mascher T."/>
            <person name="Medema M.H."/>
            <person name="Devos D.P."/>
            <person name="Kaster A.-K."/>
            <person name="Ovreas L."/>
            <person name="Rohde M."/>
            <person name="Galperin M.Y."/>
            <person name="Jogler C."/>
        </authorList>
    </citation>
    <scope>NUCLEOTIDE SEQUENCE [LARGE SCALE GENOMIC DNA]</scope>
    <source>
        <strain evidence="8 9">ETA_A8</strain>
    </source>
</reference>
<name>A0A517Y8G2_9BACT</name>
<dbReference type="PROSITE" id="PS51898">
    <property type="entry name" value="TYR_RECOMBINASE"/>
    <property type="match status" value="1"/>
</dbReference>
<feature type="domain" description="Tyr recombinase" evidence="6">
    <location>
        <begin position="190"/>
        <end position="390"/>
    </location>
</feature>
<dbReference type="SUPFAM" id="SSF56349">
    <property type="entry name" value="DNA breaking-rejoining enzymes"/>
    <property type="match status" value="1"/>
</dbReference>
<dbReference type="GO" id="GO:0015074">
    <property type="term" value="P:DNA integration"/>
    <property type="evidence" value="ECO:0007669"/>
    <property type="project" value="UniProtKB-KW"/>
</dbReference>
<evidence type="ECO:0000259" key="6">
    <source>
        <dbReference type="PROSITE" id="PS51898"/>
    </source>
</evidence>
<keyword evidence="3 5" id="KW-0238">DNA-binding</keyword>
<keyword evidence="2" id="KW-0229">DNA integration</keyword>
<evidence type="ECO:0000256" key="3">
    <source>
        <dbReference type="ARBA" id="ARBA00023125"/>
    </source>
</evidence>
<dbReference type="PROSITE" id="PS51900">
    <property type="entry name" value="CB"/>
    <property type="match status" value="1"/>
</dbReference>
<organism evidence="8 9">
    <name type="scientific">Anatilimnocola aggregata</name>
    <dbReference type="NCBI Taxonomy" id="2528021"/>
    <lineage>
        <taxon>Bacteria</taxon>
        <taxon>Pseudomonadati</taxon>
        <taxon>Planctomycetota</taxon>
        <taxon>Planctomycetia</taxon>
        <taxon>Pirellulales</taxon>
        <taxon>Pirellulaceae</taxon>
        <taxon>Anatilimnocola</taxon>
    </lineage>
</organism>
<evidence type="ECO:0000256" key="1">
    <source>
        <dbReference type="ARBA" id="ARBA00008857"/>
    </source>
</evidence>
<dbReference type="InterPro" id="IPR013762">
    <property type="entry name" value="Integrase-like_cat_sf"/>
</dbReference>
<feature type="domain" description="Core-binding (CB)" evidence="7">
    <location>
        <begin position="81"/>
        <end position="169"/>
    </location>
</feature>
<dbReference type="GO" id="GO:0006310">
    <property type="term" value="P:DNA recombination"/>
    <property type="evidence" value="ECO:0007669"/>
    <property type="project" value="UniProtKB-KW"/>
</dbReference>
<evidence type="ECO:0000313" key="9">
    <source>
        <dbReference type="Proteomes" id="UP000315017"/>
    </source>
</evidence>
<keyword evidence="9" id="KW-1185">Reference proteome</keyword>
<dbReference type="OrthoDB" id="212062at2"/>
<dbReference type="InterPro" id="IPR044068">
    <property type="entry name" value="CB"/>
</dbReference>
<dbReference type="InterPro" id="IPR050090">
    <property type="entry name" value="Tyrosine_recombinase_XerCD"/>
</dbReference>
<dbReference type="InterPro" id="IPR011010">
    <property type="entry name" value="DNA_brk_join_enz"/>
</dbReference>
<protein>
    <submittedName>
        <fullName evidence="8">Site-specific tyrosine recombinase XerC</fullName>
    </submittedName>
</protein>
<dbReference type="InterPro" id="IPR010998">
    <property type="entry name" value="Integrase_recombinase_N"/>
</dbReference>